<gene>
    <name evidence="2" type="ORF">F443_08047</name>
</gene>
<proteinExistence type="predicted"/>
<dbReference type="EMBL" id="ANIZ01001398">
    <property type="protein sequence ID" value="ETI47761.1"/>
    <property type="molecule type" value="Genomic_DNA"/>
</dbReference>
<comment type="caution">
    <text evidence="2">The sequence shown here is derived from an EMBL/GenBank/DDBJ whole genome shotgun (WGS) entry which is preliminary data.</text>
</comment>
<accession>V9F9H8</accession>
<feature type="region of interest" description="Disordered" evidence="1">
    <location>
        <begin position="1"/>
        <end position="22"/>
    </location>
</feature>
<keyword evidence="3" id="KW-1185">Reference proteome</keyword>
<evidence type="ECO:0000256" key="1">
    <source>
        <dbReference type="SAM" id="MobiDB-lite"/>
    </source>
</evidence>
<protein>
    <submittedName>
        <fullName evidence="2">Uncharacterized protein</fullName>
    </submittedName>
</protein>
<evidence type="ECO:0000313" key="2">
    <source>
        <dbReference type="EMBL" id="ETI47761.1"/>
    </source>
</evidence>
<name>V9F9H8_PHYNI</name>
<organism evidence="2 3">
    <name type="scientific">Phytophthora nicotianae P1569</name>
    <dbReference type="NCBI Taxonomy" id="1317065"/>
    <lineage>
        <taxon>Eukaryota</taxon>
        <taxon>Sar</taxon>
        <taxon>Stramenopiles</taxon>
        <taxon>Oomycota</taxon>
        <taxon>Peronosporomycetes</taxon>
        <taxon>Peronosporales</taxon>
        <taxon>Peronosporaceae</taxon>
        <taxon>Phytophthora</taxon>
    </lineage>
</organism>
<reference evidence="2 3" key="1">
    <citation type="submission" date="2013-11" db="EMBL/GenBank/DDBJ databases">
        <title>The Genome Sequence of Phytophthora parasitica P1569.</title>
        <authorList>
            <consortium name="The Broad Institute Genomics Platform"/>
            <person name="Russ C."/>
            <person name="Tyler B."/>
            <person name="Panabieres F."/>
            <person name="Shan W."/>
            <person name="Tripathy S."/>
            <person name="Grunwald N."/>
            <person name="Machado M."/>
            <person name="Johnson C.S."/>
            <person name="Arredondo F."/>
            <person name="Hong C."/>
            <person name="Coffey M."/>
            <person name="Young S.K."/>
            <person name="Zeng Q."/>
            <person name="Gargeya S."/>
            <person name="Fitzgerald M."/>
            <person name="Abouelleil A."/>
            <person name="Alvarado L."/>
            <person name="Chapman S.B."/>
            <person name="Gainer-Dewar J."/>
            <person name="Goldberg J."/>
            <person name="Griggs A."/>
            <person name="Gujja S."/>
            <person name="Hansen M."/>
            <person name="Howarth C."/>
            <person name="Imamovic A."/>
            <person name="Ireland A."/>
            <person name="Larimer J."/>
            <person name="McCowan C."/>
            <person name="Murphy C."/>
            <person name="Pearson M."/>
            <person name="Poon T.W."/>
            <person name="Priest M."/>
            <person name="Roberts A."/>
            <person name="Saif S."/>
            <person name="Shea T."/>
            <person name="Sykes S."/>
            <person name="Wortman J."/>
            <person name="Nusbaum C."/>
            <person name="Birren B."/>
        </authorList>
    </citation>
    <scope>NUCLEOTIDE SEQUENCE [LARGE SCALE GENOMIC DNA]</scope>
    <source>
        <strain evidence="2 3">P1569</strain>
    </source>
</reference>
<sequence length="144" mass="16347">MIPFKSCSPLERPPHTERRMRVGPAGDICRDVLQKGRGDLLFERSRSRAPANWMAQSEDPGSWSRETIAREHLCADRNASELRLASWLRGSRTARARQHIVPRIIARCRFGIRNSPVNVLVTNASIGCSQRGASITHTLFHRHR</sequence>
<dbReference type="Proteomes" id="UP000018721">
    <property type="component" value="Unassembled WGS sequence"/>
</dbReference>
<dbReference type="AlphaFoldDB" id="V9F9H8"/>
<dbReference type="HOGENOM" id="CLU_1800253_0_0_1"/>
<evidence type="ECO:0000313" key="3">
    <source>
        <dbReference type="Proteomes" id="UP000018721"/>
    </source>
</evidence>